<comment type="catalytic activity">
    <reaction evidence="12 15">
        <text>O-phospho-L-tyrosyl-[protein] + H2O = L-tyrosyl-[protein] + phosphate</text>
        <dbReference type="Rhea" id="RHEA:10684"/>
        <dbReference type="Rhea" id="RHEA-COMP:10136"/>
        <dbReference type="Rhea" id="RHEA-COMP:20101"/>
        <dbReference type="ChEBI" id="CHEBI:15377"/>
        <dbReference type="ChEBI" id="CHEBI:43474"/>
        <dbReference type="ChEBI" id="CHEBI:46858"/>
        <dbReference type="ChEBI" id="CHEBI:61978"/>
        <dbReference type="EC" id="3.1.3.48"/>
    </reaction>
</comment>
<keyword evidence="7 15" id="KW-0904">Protein phosphatase</keyword>
<proteinExistence type="inferred from homology"/>
<dbReference type="GO" id="GO:0004725">
    <property type="term" value="F:protein tyrosine phosphatase activity"/>
    <property type="evidence" value="ECO:0007669"/>
    <property type="project" value="UniProtKB-EC"/>
</dbReference>
<keyword evidence="9" id="KW-0010">Activator</keyword>
<dbReference type="EMBL" id="CACRXK020007426">
    <property type="protein sequence ID" value="CAB4012208.1"/>
    <property type="molecule type" value="Genomic_DNA"/>
</dbReference>
<dbReference type="GO" id="GO:0046872">
    <property type="term" value="F:metal ion binding"/>
    <property type="evidence" value="ECO:0007669"/>
    <property type="project" value="UniProtKB-KW"/>
</dbReference>
<evidence type="ECO:0000256" key="4">
    <source>
        <dbReference type="ARBA" id="ARBA00022723"/>
    </source>
</evidence>
<name>A0A6S7JMV6_PARCT</name>
<evidence type="ECO:0000313" key="18">
    <source>
        <dbReference type="Proteomes" id="UP001152795"/>
    </source>
</evidence>
<comment type="subcellular location">
    <subcellularLocation>
        <location evidence="1">Nucleus</location>
    </subcellularLocation>
</comment>
<dbReference type="PANTHER" id="PTHR10190">
    <property type="entry name" value="EYES ABSENT"/>
    <property type="match status" value="1"/>
</dbReference>
<evidence type="ECO:0000256" key="6">
    <source>
        <dbReference type="ARBA" id="ARBA00022842"/>
    </source>
</evidence>
<dbReference type="InterPro" id="IPR028472">
    <property type="entry name" value="EYA"/>
</dbReference>
<dbReference type="PANTHER" id="PTHR10190:SF16">
    <property type="entry name" value="DEVELOPMENTAL PROTEIN EYES ABSENT"/>
    <property type="match status" value="1"/>
</dbReference>
<dbReference type="Gene3D" id="3.40.50.12350">
    <property type="match status" value="1"/>
</dbReference>
<feature type="binding site" evidence="14">
    <location>
        <position position="94"/>
    </location>
    <ligand>
        <name>Mg(2+)</name>
        <dbReference type="ChEBI" id="CHEBI:18420"/>
    </ligand>
</feature>
<gene>
    <name evidence="17" type="ORF">PACLA_8A078473</name>
</gene>
<keyword evidence="6 14" id="KW-0460">Magnesium</keyword>
<dbReference type="NCBIfam" id="TIGR01658">
    <property type="entry name" value="EYA-cons_domain"/>
    <property type="match status" value="1"/>
</dbReference>
<evidence type="ECO:0000256" key="7">
    <source>
        <dbReference type="ARBA" id="ARBA00022912"/>
    </source>
</evidence>
<feature type="compositionally biased region" description="Basic residues" evidence="16">
    <location>
        <begin position="57"/>
        <end position="74"/>
    </location>
</feature>
<evidence type="ECO:0000313" key="17">
    <source>
        <dbReference type="EMBL" id="CAB4012208.1"/>
    </source>
</evidence>
<dbReference type="CDD" id="cd02601">
    <property type="entry name" value="HAD_Eya"/>
    <property type="match status" value="1"/>
</dbReference>
<dbReference type="InterPro" id="IPR038102">
    <property type="entry name" value="EYA_dom_sf"/>
</dbReference>
<comment type="similarity">
    <text evidence="2 15">Belongs to the HAD-like hydrolase superfamily. EYA family.</text>
</comment>
<protein>
    <recommendedName>
        <fullName evidence="15">Eyes absent homolog</fullName>
        <ecNumber evidence="15">3.1.3.48</ecNumber>
    </recommendedName>
</protein>
<evidence type="ECO:0000256" key="11">
    <source>
        <dbReference type="ARBA" id="ARBA00023242"/>
    </source>
</evidence>
<keyword evidence="5 15" id="KW-0378">Hydrolase</keyword>
<keyword evidence="4 14" id="KW-0479">Metal-binding</keyword>
<feature type="active site" description="Proton donor" evidence="13">
    <location>
        <position position="96"/>
    </location>
</feature>
<feature type="binding site" evidence="14">
    <location>
        <position position="96"/>
    </location>
    <ligand>
        <name>Mg(2+)</name>
        <dbReference type="ChEBI" id="CHEBI:18420"/>
    </ligand>
</feature>
<evidence type="ECO:0000256" key="2">
    <source>
        <dbReference type="ARBA" id="ARBA00010501"/>
    </source>
</evidence>
<evidence type="ECO:0000256" key="14">
    <source>
        <dbReference type="PIRSR" id="PIRSR628472-2"/>
    </source>
</evidence>
<dbReference type="GO" id="GO:0005634">
    <property type="term" value="C:nucleus"/>
    <property type="evidence" value="ECO:0007669"/>
    <property type="project" value="UniProtKB-SubCell"/>
</dbReference>
<evidence type="ECO:0000256" key="10">
    <source>
        <dbReference type="ARBA" id="ARBA00023163"/>
    </source>
</evidence>
<evidence type="ECO:0000256" key="8">
    <source>
        <dbReference type="ARBA" id="ARBA00023015"/>
    </source>
</evidence>
<dbReference type="SFLD" id="SFLDS00003">
    <property type="entry name" value="Haloacid_Dehalogenase"/>
    <property type="match status" value="1"/>
</dbReference>
<evidence type="ECO:0000256" key="3">
    <source>
        <dbReference type="ARBA" id="ARBA00022473"/>
    </source>
</evidence>
<feature type="active site" description="Nucleophile" evidence="13">
    <location>
        <position position="94"/>
    </location>
</feature>
<evidence type="ECO:0000256" key="5">
    <source>
        <dbReference type="ARBA" id="ARBA00022801"/>
    </source>
</evidence>
<dbReference type="OrthoDB" id="167668at2759"/>
<keyword evidence="18" id="KW-1185">Reference proteome</keyword>
<keyword evidence="8 15" id="KW-0805">Transcription regulation</keyword>
<keyword evidence="10" id="KW-0804">Transcription</keyword>
<evidence type="ECO:0000256" key="16">
    <source>
        <dbReference type="SAM" id="MobiDB-lite"/>
    </source>
</evidence>
<evidence type="ECO:0000256" key="15">
    <source>
        <dbReference type="RuleBase" id="RU362036"/>
    </source>
</evidence>
<dbReference type="EC" id="3.1.3.48" evidence="15"/>
<dbReference type="FunFam" id="3.40.50.12350:FF:000001">
    <property type="entry name" value="Eyes absent homolog"/>
    <property type="match status" value="1"/>
</dbReference>
<sequence>MTTGVAQPQSPSTVKTEMNPGVLVQNSTAGHVQVVDSSHIVTSAGDGNHNNNTGNRSRGRAGRGRGKGSGRGRRSTSGPGPEIDHNIERIFIWDLDETIILFHSLLTGSYAGKFGKDAPSTVSIGLRMEEMIFSLSDTHLFFHDLEDCDQVHIDDVAADDNGIDLSTYNFENDGFRSSANMCLNQNMRGGDWTKKLAYRYRRIKEIYNSYRNNVGGLLGPAKRETWLQLRMEMEALTDSWLTLALKALTLVHSRSNCLNLLVTTTQLVPALAKCLLYGLGGIFPIENSYSAAKVGKESCFERIVNRFGRKCTYIVVGDGRDEELASKQMNFPFWRISNHQDLINLHHALDLGHL</sequence>
<evidence type="ECO:0000256" key="12">
    <source>
        <dbReference type="ARBA" id="ARBA00051722"/>
    </source>
</evidence>
<keyword evidence="3" id="KW-0217">Developmental protein</keyword>
<dbReference type="Proteomes" id="UP001152795">
    <property type="component" value="Unassembled WGS sequence"/>
</dbReference>
<dbReference type="GO" id="GO:0045739">
    <property type="term" value="P:positive regulation of DNA repair"/>
    <property type="evidence" value="ECO:0007669"/>
    <property type="project" value="TreeGrafter"/>
</dbReference>
<accession>A0A6S7JMV6</accession>
<evidence type="ECO:0000256" key="13">
    <source>
        <dbReference type="PIRSR" id="PIRSR628472-1"/>
    </source>
</evidence>
<comment type="caution">
    <text evidence="17">The sequence shown here is derived from an EMBL/GenBank/DDBJ whole genome shotgun (WGS) entry which is preliminary data.</text>
</comment>
<keyword evidence="11" id="KW-0539">Nucleus</keyword>
<dbReference type="GO" id="GO:2001240">
    <property type="term" value="P:negative regulation of extrinsic apoptotic signaling pathway in absence of ligand"/>
    <property type="evidence" value="ECO:0007669"/>
    <property type="project" value="TreeGrafter"/>
</dbReference>
<feature type="binding site" evidence="14">
    <location>
        <position position="318"/>
    </location>
    <ligand>
        <name>Mg(2+)</name>
        <dbReference type="ChEBI" id="CHEBI:18420"/>
    </ligand>
</feature>
<dbReference type="InterPro" id="IPR042577">
    <property type="entry name" value="EYA_dom_metazoan"/>
</dbReference>
<evidence type="ECO:0000256" key="9">
    <source>
        <dbReference type="ARBA" id="ARBA00023159"/>
    </source>
</evidence>
<evidence type="ECO:0000256" key="1">
    <source>
        <dbReference type="ARBA" id="ARBA00004123"/>
    </source>
</evidence>
<dbReference type="InterPro" id="IPR006545">
    <property type="entry name" value="EYA_dom"/>
</dbReference>
<dbReference type="Pfam" id="PF00702">
    <property type="entry name" value="Hydrolase"/>
    <property type="match status" value="1"/>
</dbReference>
<reference evidence="17" key="1">
    <citation type="submission" date="2020-04" db="EMBL/GenBank/DDBJ databases">
        <authorList>
            <person name="Alioto T."/>
            <person name="Alioto T."/>
            <person name="Gomez Garrido J."/>
        </authorList>
    </citation>
    <scope>NUCLEOTIDE SEQUENCE</scope>
    <source>
        <strain evidence="17">A484AB</strain>
    </source>
</reference>
<comment type="cofactor">
    <cofactor evidence="14 15">
        <name>Mg(2+)</name>
        <dbReference type="ChEBI" id="CHEBI:18420"/>
    </cofactor>
    <text evidence="14 15">Binds 1 Mg(2+) ion per subunit.</text>
</comment>
<feature type="compositionally biased region" description="Low complexity" evidence="16">
    <location>
        <begin position="45"/>
        <end position="56"/>
    </location>
</feature>
<dbReference type="GO" id="GO:0030154">
    <property type="term" value="P:cell differentiation"/>
    <property type="evidence" value="ECO:0007669"/>
    <property type="project" value="TreeGrafter"/>
</dbReference>
<feature type="region of interest" description="Disordered" evidence="16">
    <location>
        <begin position="41"/>
        <end position="83"/>
    </location>
</feature>
<organism evidence="17 18">
    <name type="scientific">Paramuricea clavata</name>
    <name type="common">Red gorgonian</name>
    <name type="synonym">Violescent sea-whip</name>
    <dbReference type="NCBI Taxonomy" id="317549"/>
    <lineage>
        <taxon>Eukaryota</taxon>
        <taxon>Metazoa</taxon>
        <taxon>Cnidaria</taxon>
        <taxon>Anthozoa</taxon>
        <taxon>Octocorallia</taxon>
        <taxon>Malacalcyonacea</taxon>
        <taxon>Plexauridae</taxon>
        <taxon>Paramuricea</taxon>
    </lineage>
</organism>
<dbReference type="AlphaFoldDB" id="A0A6S7JMV6"/>
<dbReference type="SFLD" id="SFLDG01129">
    <property type="entry name" value="C1.5:_HAD__Beta-PGM__Phosphata"/>
    <property type="match status" value="1"/>
</dbReference>